<accession>A0A9W5F1F1</accession>
<keyword evidence="2" id="KW-1185">Reference proteome</keyword>
<comment type="caution">
    <text evidence="1">The sequence shown here is derived from an EMBL/GenBank/DDBJ whole genome shotgun (WGS) entry which is preliminary data.</text>
</comment>
<protein>
    <submittedName>
        <fullName evidence="1">Uncharacterized protein</fullName>
    </submittedName>
</protein>
<proteinExistence type="predicted"/>
<organism evidence="1 2">
    <name type="scientific">Agrobacterium genomosp. 2 str. CFBP 5494</name>
    <dbReference type="NCBI Taxonomy" id="1183436"/>
    <lineage>
        <taxon>Bacteria</taxon>
        <taxon>Pseudomonadati</taxon>
        <taxon>Pseudomonadota</taxon>
        <taxon>Alphaproteobacteria</taxon>
        <taxon>Hyphomicrobiales</taxon>
        <taxon>Rhizobiaceae</taxon>
        <taxon>Rhizobium/Agrobacterium group</taxon>
        <taxon>Agrobacterium</taxon>
        <taxon>Agrobacterium tumefaciens complex</taxon>
    </lineage>
</organism>
<evidence type="ECO:0000313" key="1">
    <source>
        <dbReference type="EMBL" id="CUW87568.1"/>
    </source>
</evidence>
<dbReference type="AlphaFoldDB" id="A0A9W5F1F1"/>
<sequence length="167" mass="18843">MHHPAKRTVLTPRPQPLLVARMLITTAAPPRHTARRRAADETGFSANLADSGAFDLGLRFRELSGDNRGVGPDFEATPFFLQLEHFETGIVRQRLGYERAHEAEPPDTDIDVQGGIENARVVGDEIVLFDAREFVMHRTMSPHHSRHRSLHGDLRDLAHDQTHMTCR</sequence>
<dbReference type="EMBL" id="FBVY01000004">
    <property type="protein sequence ID" value="CUW87568.1"/>
    <property type="molecule type" value="Genomic_DNA"/>
</dbReference>
<evidence type="ECO:0000313" key="2">
    <source>
        <dbReference type="Proteomes" id="UP000191933"/>
    </source>
</evidence>
<name>A0A9W5F1F1_9HYPH</name>
<reference evidence="1 2" key="1">
    <citation type="submission" date="2016-01" db="EMBL/GenBank/DDBJ databases">
        <authorList>
            <person name="Regsiter A."/>
            <person name="william w."/>
        </authorList>
    </citation>
    <scope>NUCLEOTIDE SEQUENCE [LARGE SCALE GENOMIC DNA]</scope>
    <source>
        <strain evidence="1 2">CFBP 5494</strain>
    </source>
</reference>
<dbReference type="Proteomes" id="UP000191933">
    <property type="component" value="Unassembled WGS sequence"/>
</dbReference>
<gene>
    <name evidence="1" type="ORF">AGR2A_Cc120101</name>
</gene>